<dbReference type="Pfam" id="PF07963">
    <property type="entry name" value="N_methyl"/>
    <property type="match status" value="1"/>
</dbReference>
<feature type="transmembrane region" description="Helical" evidence="1">
    <location>
        <begin position="20"/>
        <end position="42"/>
    </location>
</feature>
<dbReference type="InterPro" id="IPR012902">
    <property type="entry name" value="N_methyl_site"/>
</dbReference>
<dbReference type="NCBIfam" id="TIGR04294">
    <property type="entry name" value="pre_pil_HX9DG"/>
    <property type="match status" value="1"/>
</dbReference>
<dbReference type="PANTHER" id="PTHR30093">
    <property type="entry name" value="GENERAL SECRETION PATHWAY PROTEIN G"/>
    <property type="match status" value="1"/>
</dbReference>
<dbReference type="NCBIfam" id="TIGR02532">
    <property type="entry name" value="IV_pilin_GFxxxE"/>
    <property type="match status" value="1"/>
</dbReference>
<dbReference type="EMBL" id="CP036279">
    <property type="protein sequence ID" value="QDU63803.1"/>
    <property type="molecule type" value="Genomic_DNA"/>
</dbReference>
<dbReference type="InterPro" id="IPR011453">
    <property type="entry name" value="DUF1559"/>
</dbReference>
<dbReference type="InterPro" id="IPR045584">
    <property type="entry name" value="Pilin-like"/>
</dbReference>
<gene>
    <name evidence="3" type="primary">xcpT_23</name>
    <name evidence="3" type="ORF">Pan216_46840</name>
</gene>
<dbReference type="Proteomes" id="UP000317093">
    <property type="component" value="Chromosome"/>
</dbReference>
<keyword evidence="4" id="KW-1185">Reference proteome</keyword>
<evidence type="ECO:0000259" key="2">
    <source>
        <dbReference type="Pfam" id="PF07596"/>
    </source>
</evidence>
<dbReference type="KEGG" id="knv:Pan216_46840"/>
<evidence type="ECO:0000313" key="3">
    <source>
        <dbReference type="EMBL" id="QDU63803.1"/>
    </source>
</evidence>
<dbReference type="Pfam" id="PF07596">
    <property type="entry name" value="SBP_bac_10"/>
    <property type="match status" value="1"/>
</dbReference>
<evidence type="ECO:0000256" key="1">
    <source>
        <dbReference type="SAM" id="Phobius"/>
    </source>
</evidence>
<feature type="domain" description="DUF1559" evidence="2">
    <location>
        <begin position="43"/>
        <end position="303"/>
    </location>
</feature>
<dbReference type="RefSeq" id="WP_145264267.1">
    <property type="nucleotide sequence ID" value="NZ_CP036279.1"/>
</dbReference>
<dbReference type="InterPro" id="IPR027558">
    <property type="entry name" value="Pre_pil_HX9DG_C"/>
</dbReference>
<keyword evidence="1" id="KW-0812">Transmembrane</keyword>
<dbReference type="PANTHER" id="PTHR30093:SF2">
    <property type="entry name" value="TYPE II SECRETION SYSTEM PROTEIN H"/>
    <property type="match status" value="1"/>
</dbReference>
<dbReference type="PROSITE" id="PS00409">
    <property type="entry name" value="PROKAR_NTER_METHYL"/>
    <property type="match status" value="1"/>
</dbReference>
<dbReference type="Gene3D" id="3.30.700.10">
    <property type="entry name" value="Glycoprotein, Type 4 Pilin"/>
    <property type="match status" value="1"/>
</dbReference>
<dbReference type="SUPFAM" id="SSF54523">
    <property type="entry name" value="Pili subunits"/>
    <property type="match status" value="1"/>
</dbReference>
<keyword evidence="1" id="KW-1133">Transmembrane helix</keyword>
<sequence length="323" mass="34821">MRTSGELRPGSIKSVTTGFTLVELLVVIAIIGVLVGLLLPAVQQARESARRMQCQNNLKQIGVAMHNYAESHGTLPVTFRGLPPGDAYNNANTGTSWITQLLPYTDKQALYDRIEFGESVTTNLAVAQTILPQWNCPSDSANPGRMTGRANAPSATEFGTQNYKAVAGSNWAWGNFPGLSAPKGRNAGRTNGLDEGNGVICRGGSTPRAIVTRLRDVTDGLKNTFFVGEAVPDWCNHTWWFWFNGSTATCGVPLNYQVANGSGFMATNRGDWPNNYSFMSQHVGGGHFLMGDGAVKFIGDSIEITTYRHLATISGEEIVSEAL</sequence>
<name>A0A518BA61_9BACT</name>
<protein>
    <submittedName>
        <fullName evidence="3">Type II secretion system protein G</fullName>
    </submittedName>
</protein>
<dbReference type="AlphaFoldDB" id="A0A518BA61"/>
<accession>A0A518BA61</accession>
<dbReference type="OrthoDB" id="287493at2"/>
<proteinExistence type="predicted"/>
<evidence type="ECO:0000313" key="4">
    <source>
        <dbReference type="Proteomes" id="UP000317093"/>
    </source>
</evidence>
<organism evidence="3 4">
    <name type="scientific">Kolteria novifilia</name>
    <dbReference type="NCBI Taxonomy" id="2527975"/>
    <lineage>
        <taxon>Bacteria</taxon>
        <taxon>Pseudomonadati</taxon>
        <taxon>Planctomycetota</taxon>
        <taxon>Planctomycetia</taxon>
        <taxon>Kolteriales</taxon>
        <taxon>Kolteriaceae</taxon>
        <taxon>Kolteria</taxon>
    </lineage>
</organism>
<reference evidence="3 4" key="1">
    <citation type="submission" date="2019-02" db="EMBL/GenBank/DDBJ databases">
        <title>Deep-cultivation of Planctomycetes and their phenomic and genomic characterization uncovers novel biology.</title>
        <authorList>
            <person name="Wiegand S."/>
            <person name="Jogler M."/>
            <person name="Boedeker C."/>
            <person name="Pinto D."/>
            <person name="Vollmers J."/>
            <person name="Rivas-Marin E."/>
            <person name="Kohn T."/>
            <person name="Peeters S.H."/>
            <person name="Heuer A."/>
            <person name="Rast P."/>
            <person name="Oberbeckmann S."/>
            <person name="Bunk B."/>
            <person name="Jeske O."/>
            <person name="Meyerdierks A."/>
            <person name="Storesund J.E."/>
            <person name="Kallscheuer N."/>
            <person name="Luecker S."/>
            <person name="Lage O.M."/>
            <person name="Pohl T."/>
            <person name="Merkel B.J."/>
            <person name="Hornburger P."/>
            <person name="Mueller R.-W."/>
            <person name="Bruemmer F."/>
            <person name="Labrenz M."/>
            <person name="Spormann A.M."/>
            <person name="Op den Camp H."/>
            <person name="Overmann J."/>
            <person name="Amann R."/>
            <person name="Jetten M.S.M."/>
            <person name="Mascher T."/>
            <person name="Medema M.H."/>
            <person name="Devos D.P."/>
            <person name="Kaster A.-K."/>
            <person name="Ovreas L."/>
            <person name="Rohde M."/>
            <person name="Galperin M.Y."/>
            <person name="Jogler C."/>
        </authorList>
    </citation>
    <scope>NUCLEOTIDE SEQUENCE [LARGE SCALE GENOMIC DNA]</scope>
    <source>
        <strain evidence="3 4">Pan216</strain>
    </source>
</reference>
<keyword evidence="1" id="KW-0472">Membrane</keyword>